<dbReference type="EMBL" id="LR796276">
    <property type="protein sequence ID" value="CAB4133787.1"/>
    <property type="molecule type" value="Genomic_DNA"/>
</dbReference>
<organism evidence="1">
    <name type="scientific">uncultured Caudovirales phage</name>
    <dbReference type="NCBI Taxonomy" id="2100421"/>
    <lineage>
        <taxon>Viruses</taxon>
        <taxon>Duplodnaviria</taxon>
        <taxon>Heunggongvirae</taxon>
        <taxon>Uroviricota</taxon>
        <taxon>Caudoviricetes</taxon>
        <taxon>Peduoviridae</taxon>
        <taxon>Maltschvirus</taxon>
        <taxon>Maltschvirus maltsch</taxon>
    </lineage>
</organism>
<proteinExistence type="predicted"/>
<evidence type="ECO:0008006" key="3">
    <source>
        <dbReference type="Google" id="ProtNLM"/>
    </source>
</evidence>
<evidence type="ECO:0000313" key="1">
    <source>
        <dbReference type="EMBL" id="CAB4126599.1"/>
    </source>
</evidence>
<protein>
    <recommendedName>
        <fullName evidence="3">DUF2815 family protein</fullName>
    </recommendedName>
</protein>
<gene>
    <name evidence="2" type="ORF">UFOVP262_25</name>
    <name evidence="1" type="ORF">UFOVP90_15</name>
</gene>
<dbReference type="Pfam" id="PF10991">
    <property type="entry name" value="Enc34_ssDNA-bd"/>
    <property type="match status" value="1"/>
</dbReference>
<dbReference type="Gene3D" id="2.40.50.140">
    <property type="entry name" value="Nucleic acid-binding proteins"/>
    <property type="match status" value="1"/>
</dbReference>
<name>A0A6J5L3I6_9CAUD</name>
<dbReference type="InterPro" id="IPR022595">
    <property type="entry name" value="Enc34_ssDNA-bd"/>
</dbReference>
<sequence length="183" mass="19918">MSKFVTGRGRFSYLNWASAKVNEMSGKEEFSTEFIVPKSDVATITGLKTAMKNALDKKWNGKYPANLRNPLRDGDTETKQDGSPLGDQYKGCYFIRCKTNEKPGTVDANGNALMAANDFVSGDYGRVSVTAYAYSQAGNNGVAFWLNNIQMLDKGEALGSKASAIDDFGIVKTVAQDNDIPFP</sequence>
<accession>A0A6J5L3I6</accession>
<evidence type="ECO:0000313" key="2">
    <source>
        <dbReference type="EMBL" id="CAB4133787.1"/>
    </source>
</evidence>
<reference evidence="1" key="1">
    <citation type="submission" date="2020-04" db="EMBL/GenBank/DDBJ databases">
        <authorList>
            <person name="Chiriac C."/>
            <person name="Salcher M."/>
            <person name="Ghai R."/>
            <person name="Kavagutti S V."/>
        </authorList>
    </citation>
    <scope>NUCLEOTIDE SEQUENCE</scope>
</reference>
<dbReference type="EMBL" id="LR796202">
    <property type="protein sequence ID" value="CAB4126599.1"/>
    <property type="molecule type" value="Genomic_DNA"/>
</dbReference>
<dbReference type="SUPFAM" id="SSF50249">
    <property type="entry name" value="Nucleic acid-binding proteins"/>
    <property type="match status" value="1"/>
</dbReference>
<dbReference type="InterPro" id="IPR012340">
    <property type="entry name" value="NA-bd_OB-fold"/>
</dbReference>